<reference evidence="2 3" key="1">
    <citation type="journal article" date="2021" name="Elife">
        <title>Chloroplast acquisition without the gene transfer in kleptoplastic sea slugs, Plakobranchus ocellatus.</title>
        <authorList>
            <person name="Maeda T."/>
            <person name="Takahashi S."/>
            <person name="Yoshida T."/>
            <person name="Shimamura S."/>
            <person name="Takaki Y."/>
            <person name="Nagai Y."/>
            <person name="Toyoda A."/>
            <person name="Suzuki Y."/>
            <person name="Arimoto A."/>
            <person name="Ishii H."/>
            <person name="Satoh N."/>
            <person name="Nishiyama T."/>
            <person name="Hasebe M."/>
            <person name="Maruyama T."/>
            <person name="Minagawa J."/>
            <person name="Obokata J."/>
            <person name="Shigenobu S."/>
        </authorList>
    </citation>
    <scope>NUCLEOTIDE SEQUENCE [LARGE SCALE GENOMIC DNA]</scope>
</reference>
<comment type="caution">
    <text evidence="2">The sequence shown here is derived from an EMBL/GenBank/DDBJ whole genome shotgun (WGS) entry which is preliminary data.</text>
</comment>
<feature type="non-terminal residue" evidence="2">
    <location>
        <position position="497"/>
    </location>
</feature>
<keyword evidence="1" id="KW-0472">Membrane</keyword>
<gene>
    <name evidence="2" type="ORF">ElyMa_003514900</name>
</gene>
<proteinExistence type="predicted"/>
<keyword evidence="3" id="KW-1185">Reference proteome</keyword>
<organism evidence="2 3">
    <name type="scientific">Elysia marginata</name>
    <dbReference type="NCBI Taxonomy" id="1093978"/>
    <lineage>
        <taxon>Eukaryota</taxon>
        <taxon>Metazoa</taxon>
        <taxon>Spiralia</taxon>
        <taxon>Lophotrochozoa</taxon>
        <taxon>Mollusca</taxon>
        <taxon>Gastropoda</taxon>
        <taxon>Heterobranchia</taxon>
        <taxon>Euthyneura</taxon>
        <taxon>Panpulmonata</taxon>
        <taxon>Sacoglossa</taxon>
        <taxon>Placobranchoidea</taxon>
        <taxon>Plakobranchidae</taxon>
        <taxon>Elysia</taxon>
    </lineage>
</organism>
<protein>
    <recommendedName>
        <fullName evidence="4">PLAT domain-containing protein</fullName>
    </recommendedName>
</protein>
<dbReference type="Proteomes" id="UP000762676">
    <property type="component" value="Unassembled WGS sequence"/>
</dbReference>
<evidence type="ECO:0000256" key="1">
    <source>
        <dbReference type="SAM" id="Phobius"/>
    </source>
</evidence>
<evidence type="ECO:0000313" key="2">
    <source>
        <dbReference type="EMBL" id="GFR59769.1"/>
    </source>
</evidence>
<accession>A0AAV4EGM6</accession>
<sequence length="497" mass="56952">LHRQLEICSFTGTINKVALYLGQDSNIVGFIGAQTADLHREEKSFTFWRDPAKTSGGNYTLEARCSTAESETFELTGALAIALDISSGDYEDNEISECFRILQPLVVGRIHSSRYVHAYKILYLFYMAVRHEFLWRSSPFYFATYMKNMEVIKDLIFNTTVQSTEELHRYTRYQLEAVVRILDNTSLKLSQTQVLVTDNVYLWSPDRNPNCGTVHLYVYTKTHDKRLDLGFFKLPIRLSFQNVHERDKAMKVPMEVIKADDSVLESNCIIFWIERSHHRNLTLEIDISGPDTSSFSFYAVPYNVIFRLYETTCLYLERDDWEQGDACRKLSYENRVDCECTKHATYSAGHHSRLKKIRWLTIDALTFHGPSFALTFVVSMLIIGFLYFNYWAYFTDRLEKDCYQTHVMHKMYNPTSPEQFLVCISTEGFPGSGTDAKIGFLLIGKSGALQFVTPEGNFTYATGSEIWTVVSSDIGIGRVTGINIRCDKVVGGSLPNP</sequence>
<dbReference type="EMBL" id="BMAT01007201">
    <property type="protein sequence ID" value="GFR59769.1"/>
    <property type="molecule type" value="Genomic_DNA"/>
</dbReference>
<feature type="transmembrane region" description="Helical" evidence="1">
    <location>
        <begin position="372"/>
        <end position="390"/>
    </location>
</feature>
<keyword evidence="1" id="KW-1133">Transmembrane helix</keyword>
<keyword evidence="1" id="KW-0812">Transmembrane</keyword>
<evidence type="ECO:0000313" key="3">
    <source>
        <dbReference type="Proteomes" id="UP000762676"/>
    </source>
</evidence>
<feature type="non-terminal residue" evidence="2">
    <location>
        <position position="1"/>
    </location>
</feature>
<name>A0AAV4EGM6_9GAST</name>
<dbReference type="AlphaFoldDB" id="A0AAV4EGM6"/>
<evidence type="ECO:0008006" key="4">
    <source>
        <dbReference type="Google" id="ProtNLM"/>
    </source>
</evidence>